<name>A0A1Q3C7E6_CEPFO</name>
<protein>
    <submittedName>
        <fullName evidence="1">Uncharacterized protein</fullName>
    </submittedName>
</protein>
<dbReference type="OrthoDB" id="45007at2759"/>
<accession>A0A1Q3C7E6</accession>
<proteinExistence type="predicted"/>
<dbReference type="STRING" id="3775.A0A1Q3C7E6"/>
<dbReference type="AlphaFoldDB" id="A0A1Q3C7E6"/>
<dbReference type="InterPro" id="IPR029052">
    <property type="entry name" value="Metallo-depent_PP-like"/>
</dbReference>
<dbReference type="EMBL" id="BDDD01001460">
    <property type="protein sequence ID" value="GAV76197.1"/>
    <property type="molecule type" value="Genomic_DNA"/>
</dbReference>
<keyword evidence="2" id="KW-1185">Reference proteome</keyword>
<evidence type="ECO:0000313" key="2">
    <source>
        <dbReference type="Proteomes" id="UP000187406"/>
    </source>
</evidence>
<gene>
    <name evidence="1" type="ORF">CFOL_v3_19672</name>
</gene>
<dbReference type="Proteomes" id="UP000187406">
    <property type="component" value="Unassembled WGS sequence"/>
</dbReference>
<dbReference type="InParanoid" id="A0A1Q3C7E6"/>
<evidence type="ECO:0000313" key="1">
    <source>
        <dbReference type="EMBL" id="GAV76197.1"/>
    </source>
</evidence>
<organism evidence="1 2">
    <name type="scientific">Cephalotus follicularis</name>
    <name type="common">Albany pitcher plant</name>
    <dbReference type="NCBI Taxonomy" id="3775"/>
    <lineage>
        <taxon>Eukaryota</taxon>
        <taxon>Viridiplantae</taxon>
        <taxon>Streptophyta</taxon>
        <taxon>Embryophyta</taxon>
        <taxon>Tracheophyta</taxon>
        <taxon>Spermatophyta</taxon>
        <taxon>Magnoliopsida</taxon>
        <taxon>eudicotyledons</taxon>
        <taxon>Gunneridae</taxon>
        <taxon>Pentapetalae</taxon>
        <taxon>rosids</taxon>
        <taxon>fabids</taxon>
        <taxon>Oxalidales</taxon>
        <taxon>Cephalotaceae</taxon>
        <taxon>Cephalotus</taxon>
    </lineage>
</organism>
<comment type="caution">
    <text evidence="1">The sequence shown here is derived from an EMBL/GenBank/DDBJ whole genome shotgun (WGS) entry which is preliminary data.</text>
</comment>
<reference evidence="2" key="1">
    <citation type="submission" date="2016-04" db="EMBL/GenBank/DDBJ databases">
        <title>Cephalotus genome sequencing.</title>
        <authorList>
            <person name="Fukushima K."/>
            <person name="Hasebe M."/>
            <person name="Fang X."/>
        </authorList>
    </citation>
    <scope>NUCLEOTIDE SEQUENCE [LARGE SCALE GENOMIC DNA]</scope>
    <source>
        <strain evidence="2">cv. St1</strain>
    </source>
</reference>
<dbReference type="Gene3D" id="3.60.21.10">
    <property type="match status" value="1"/>
</dbReference>
<sequence length="106" mass="12425">MWKGELREEPTVMAMSLPAFDGERRLIFHRLTEQRHHGFLFCFMCHGIILMRLIKVKKRVYNGYSDPCDPVHITIGDGGNREGLPSKYVLWKVLYVIKLFTSSSFY</sequence>